<dbReference type="EMBL" id="JAHRIP010086933">
    <property type="protein sequence ID" value="MEQ2315615.1"/>
    <property type="molecule type" value="Genomic_DNA"/>
</dbReference>
<comment type="caution">
    <text evidence="1">The sequence shown here is derived from an EMBL/GenBank/DDBJ whole genome shotgun (WGS) entry which is preliminary data.</text>
</comment>
<organism evidence="1 2">
    <name type="scientific">Ameca splendens</name>
    <dbReference type="NCBI Taxonomy" id="208324"/>
    <lineage>
        <taxon>Eukaryota</taxon>
        <taxon>Metazoa</taxon>
        <taxon>Chordata</taxon>
        <taxon>Craniata</taxon>
        <taxon>Vertebrata</taxon>
        <taxon>Euteleostomi</taxon>
        <taxon>Actinopterygii</taxon>
        <taxon>Neopterygii</taxon>
        <taxon>Teleostei</taxon>
        <taxon>Neoteleostei</taxon>
        <taxon>Acanthomorphata</taxon>
        <taxon>Ovalentaria</taxon>
        <taxon>Atherinomorphae</taxon>
        <taxon>Cyprinodontiformes</taxon>
        <taxon>Goodeidae</taxon>
        <taxon>Ameca</taxon>
    </lineage>
</organism>
<evidence type="ECO:0000313" key="1">
    <source>
        <dbReference type="EMBL" id="MEQ2315615.1"/>
    </source>
</evidence>
<name>A0ABV1ABP8_9TELE</name>
<keyword evidence="2" id="KW-1185">Reference proteome</keyword>
<gene>
    <name evidence="1" type="ORF">AMECASPLE_024248</name>
</gene>
<accession>A0ABV1ABP8</accession>
<evidence type="ECO:0000313" key="2">
    <source>
        <dbReference type="Proteomes" id="UP001469553"/>
    </source>
</evidence>
<reference evidence="1 2" key="1">
    <citation type="submission" date="2021-06" db="EMBL/GenBank/DDBJ databases">
        <authorList>
            <person name="Palmer J.M."/>
        </authorList>
    </citation>
    <scope>NUCLEOTIDE SEQUENCE [LARGE SCALE GENOMIC DNA]</scope>
    <source>
        <strain evidence="1 2">AS_MEX2019</strain>
        <tissue evidence="1">Muscle</tissue>
    </source>
</reference>
<protein>
    <submittedName>
        <fullName evidence="1">Uncharacterized protein</fullName>
    </submittedName>
</protein>
<sequence length="126" mass="14485">MRVSGFSVYANLTCHAAKETHDTIFSNDERKKQKKQLTWTLKCNFTVHKSQLQSWNHARNPKSVCFSLLADYTKTFSVCICRRSYGIQRDTELCIRMNKVDGMLSVTETSVQIVLLVFAPSQSSWN</sequence>
<proteinExistence type="predicted"/>
<dbReference type="Proteomes" id="UP001469553">
    <property type="component" value="Unassembled WGS sequence"/>
</dbReference>